<evidence type="ECO:0000313" key="2">
    <source>
        <dbReference type="Proteomes" id="UP000281553"/>
    </source>
</evidence>
<name>A0A3P6QN61_DIBLA</name>
<dbReference type="AlphaFoldDB" id="A0A3P6QN61"/>
<reference evidence="1 2" key="1">
    <citation type="submission" date="2018-11" db="EMBL/GenBank/DDBJ databases">
        <authorList>
            <consortium name="Pathogen Informatics"/>
        </authorList>
    </citation>
    <scope>NUCLEOTIDE SEQUENCE [LARGE SCALE GENOMIC DNA]</scope>
</reference>
<accession>A0A3P6QN61</accession>
<dbReference type="Proteomes" id="UP000281553">
    <property type="component" value="Unassembled WGS sequence"/>
</dbReference>
<sequence>MPPDSRLTWIPSSLTTRHGCAFWRSSVFWIRRSEAVVSRLRKNLTWASAQWLLRMETNIRAPHRCWSIAMR</sequence>
<keyword evidence="2" id="KW-1185">Reference proteome</keyword>
<proteinExistence type="predicted"/>
<protein>
    <submittedName>
        <fullName evidence="1">Uncharacterized protein</fullName>
    </submittedName>
</protein>
<evidence type="ECO:0000313" key="1">
    <source>
        <dbReference type="EMBL" id="VDK47357.1"/>
    </source>
</evidence>
<gene>
    <name evidence="1" type="ORF">DILT_LOCUS1596</name>
</gene>
<organism evidence="1 2">
    <name type="scientific">Dibothriocephalus latus</name>
    <name type="common">Fish tapeworm</name>
    <name type="synonym">Diphyllobothrium latum</name>
    <dbReference type="NCBI Taxonomy" id="60516"/>
    <lineage>
        <taxon>Eukaryota</taxon>
        <taxon>Metazoa</taxon>
        <taxon>Spiralia</taxon>
        <taxon>Lophotrochozoa</taxon>
        <taxon>Platyhelminthes</taxon>
        <taxon>Cestoda</taxon>
        <taxon>Eucestoda</taxon>
        <taxon>Diphyllobothriidea</taxon>
        <taxon>Diphyllobothriidae</taxon>
        <taxon>Dibothriocephalus</taxon>
    </lineage>
</organism>
<dbReference type="EMBL" id="UYRU01011788">
    <property type="protein sequence ID" value="VDK47357.1"/>
    <property type="molecule type" value="Genomic_DNA"/>
</dbReference>